<protein>
    <submittedName>
        <fullName evidence="1">Uncharacterized protein</fullName>
    </submittedName>
</protein>
<evidence type="ECO:0000313" key="1">
    <source>
        <dbReference type="EMBL" id="KFE50061.1"/>
    </source>
</evidence>
<proteinExistence type="predicted"/>
<dbReference type="AlphaFoldDB" id="A0A085V3P8"/>
<accession>A0A085V3P8</accession>
<dbReference type="EMBL" id="JPQU01000109">
    <property type="protein sequence ID" value="KFE50061.1"/>
    <property type="molecule type" value="Genomic_DNA"/>
</dbReference>
<dbReference type="GO" id="GO:0008237">
    <property type="term" value="F:metallopeptidase activity"/>
    <property type="evidence" value="ECO:0007669"/>
    <property type="project" value="InterPro"/>
</dbReference>
<dbReference type="PATRIC" id="fig|317.175.peg.5329"/>
<dbReference type="Proteomes" id="UP000028631">
    <property type="component" value="Unassembled WGS sequence"/>
</dbReference>
<comment type="caution">
    <text evidence="1">The sequence shown here is derived from an EMBL/GenBank/DDBJ whole genome shotgun (WGS) entry which is preliminary data.</text>
</comment>
<name>A0A085V3P8_PSESX</name>
<dbReference type="Gene3D" id="3.40.390.10">
    <property type="entry name" value="Collagenase (Catalytic Domain)"/>
    <property type="match status" value="1"/>
</dbReference>
<reference evidence="1 2" key="1">
    <citation type="submission" date="2014-07" db="EMBL/GenBank/DDBJ databases">
        <title>Draft Genome Sequences of Environmental Pseudomonas syringae strains.</title>
        <authorList>
            <person name="Baltrus D.A."/>
            <person name="Berge O."/>
            <person name="Morris C."/>
        </authorList>
    </citation>
    <scope>NUCLEOTIDE SEQUENCE [LARGE SCALE GENOMIC DNA]</scope>
    <source>
        <strain evidence="1 2">GAW0119</strain>
    </source>
</reference>
<sequence>MVRKKATKLYLAITDPSLASLSSQRYVVGTNRPGNESTAAFISTSDPQKRIYLTELFFEVPEFTLNRNALYSGFNVAAHYRAGTLIHELAHQTGNTHDIADLDSSAPFADFLDDSRAETEVIRDQLRSLRATALSHNTPADRLFRIDDGEGWRDIVERDGAMKEVILRITGTTNLADARHVFLNDEQKRAEVILSNADSVAALLMDLGRSQVLPEPGDDETITSSR</sequence>
<keyword evidence="2" id="KW-1185">Reference proteome</keyword>
<organism evidence="1 2">
    <name type="scientific">Pseudomonas syringae</name>
    <dbReference type="NCBI Taxonomy" id="317"/>
    <lineage>
        <taxon>Bacteria</taxon>
        <taxon>Pseudomonadati</taxon>
        <taxon>Pseudomonadota</taxon>
        <taxon>Gammaproteobacteria</taxon>
        <taxon>Pseudomonadales</taxon>
        <taxon>Pseudomonadaceae</taxon>
        <taxon>Pseudomonas</taxon>
    </lineage>
</organism>
<dbReference type="InterPro" id="IPR024079">
    <property type="entry name" value="MetalloPept_cat_dom_sf"/>
</dbReference>
<dbReference type="SUPFAM" id="SSF55486">
    <property type="entry name" value="Metalloproteases ('zincins'), catalytic domain"/>
    <property type="match status" value="1"/>
</dbReference>
<gene>
    <name evidence="1" type="ORF">IV01_25565</name>
</gene>
<evidence type="ECO:0000313" key="2">
    <source>
        <dbReference type="Proteomes" id="UP000028631"/>
    </source>
</evidence>